<evidence type="ECO:0000256" key="2">
    <source>
        <dbReference type="ARBA" id="ARBA00001946"/>
    </source>
</evidence>
<dbReference type="Gene3D" id="3.90.79.10">
    <property type="entry name" value="Nucleoside Triphosphate Pyrophosphohydrolase"/>
    <property type="match status" value="1"/>
</dbReference>
<proteinExistence type="predicted"/>
<keyword evidence="6" id="KW-0464">Manganese</keyword>
<dbReference type="SUPFAM" id="SSF55811">
    <property type="entry name" value="Nudix"/>
    <property type="match status" value="1"/>
</dbReference>
<dbReference type="PANTHER" id="PTHR12318:SF0">
    <property type="entry name" value="ACYL-COENZYME A DIPHOSPHATASE NUDT19"/>
    <property type="match status" value="1"/>
</dbReference>
<reference evidence="10" key="1">
    <citation type="submission" date="2023-07" db="EMBL/GenBank/DDBJ databases">
        <title>30 novel species of actinomycetes from the DSMZ collection.</title>
        <authorList>
            <person name="Nouioui I."/>
        </authorList>
    </citation>
    <scope>NUCLEOTIDE SEQUENCE [LARGE SCALE GENOMIC DNA]</scope>
    <source>
        <strain evidence="10">DSM 41982</strain>
    </source>
</reference>
<comment type="cofactor">
    <cofactor evidence="1">
        <name>Mn(2+)</name>
        <dbReference type="ChEBI" id="CHEBI:29035"/>
    </cofactor>
</comment>
<dbReference type="PROSITE" id="PS51462">
    <property type="entry name" value="NUDIX"/>
    <property type="match status" value="1"/>
</dbReference>
<comment type="cofactor">
    <cofactor evidence="2">
        <name>Mg(2+)</name>
        <dbReference type="ChEBI" id="CHEBI:18420"/>
    </cofactor>
</comment>
<evidence type="ECO:0000313" key="9">
    <source>
        <dbReference type="EMBL" id="MDT0419475.1"/>
    </source>
</evidence>
<evidence type="ECO:0000313" key="10">
    <source>
        <dbReference type="Proteomes" id="UP001183607"/>
    </source>
</evidence>
<dbReference type="GO" id="GO:0016787">
    <property type="term" value="F:hydrolase activity"/>
    <property type="evidence" value="ECO:0007669"/>
    <property type="project" value="UniProtKB-KW"/>
</dbReference>
<name>A0ABD5EGZ7_9ACTN</name>
<accession>A0ABD5EGZ7</accession>
<dbReference type="InterPro" id="IPR015797">
    <property type="entry name" value="NUDIX_hydrolase-like_dom_sf"/>
</dbReference>
<evidence type="ECO:0000256" key="5">
    <source>
        <dbReference type="ARBA" id="ARBA00022842"/>
    </source>
</evidence>
<feature type="compositionally biased region" description="Gly residues" evidence="7">
    <location>
        <begin position="297"/>
        <end position="328"/>
    </location>
</feature>
<keyword evidence="3" id="KW-0479">Metal-binding</keyword>
<dbReference type="PANTHER" id="PTHR12318">
    <property type="entry name" value="TESTOSTERONE-REGULATED PROTEIN RP2"/>
    <property type="match status" value="1"/>
</dbReference>
<dbReference type="GO" id="GO:0046872">
    <property type="term" value="F:metal ion binding"/>
    <property type="evidence" value="ECO:0007669"/>
    <property type="project" value="UniProtKB-KW"/>
</dbReference>
<dbReference type="RefSeq" id="WP_311677703.1">
    <property type="nucleotide sequence ID" value="NZ_JAVRER010000079.1"/>
</dbReference>
<feature type="domain" description="Nudix hydrolase" evidence="8">
    <location>
        <begin position="34"/>
        <end position="222"/>
    </location>
</feature>
<keyword evidence="5" id="KW-0460">Magnesium</keyword>
<comment type="caution">
    <text evidence="9">The sequence shown here is derived from an EMBL/GenBank/DDBJ whole genome shotgun (WGS) entry which is preliminary data.</text>
</comment>
<evidence type="ECO:0000256" key="3">
    <source>
        <dbReference type="ARBA" id="ARBA00022723"/>
    </source>
</evidence>
<evidence type="ECO:0000259" key="8">
    <source>
        <dbReference type="PROSITE" id="PS51462"/>
    </source>
</evidence>
<evidence type="ECO:0000256" key="1">
    <source>
        <dbReference type="ARBA" id="ARBA00001936"/>
    </source>
</evidence>
<dbReference type="CDD" id="cd18870">
    <property type="entry name" value="NUDIX_AcylCoAdiphos_Nudt19"/>
    <property type="match status" value="1"/>
</dbReference>
<sequence length="328" mass="34968">MSERAGKSTGAQWFPADWPDRIRAHARGDLVPVTPRRAATVLLLREAPDGPGGLLVHMLRRRASMAFAAGAYAYPGGGVDPRDSETAVRWAGPPPAAWAERLGLDDEGAARAVVCAAVRETFEECGVLLAGPDAETVVADVSGPEWEAERAALVAHETSFAAFLNRHALVLRSDLLGGWARWITPEFEARRYDTWFFVAALPEGQRTREVSTEADRTEWVRPVDALHRYEEGALQMMPPTVATLRDLVPYGSLAGVMADLEGRALKPVLAEARLDGDEVILTWPGHEEFTRRVPGGEAPGGEALGEGAPGEGPVGGGPVGDGSVGEGV</sequence>
<dbReference type="EMBL" id="JAVRER010000079">
    <property type="protein sequence ID" value="MDT0419475.1"/>
    <property type="molecule type" value="Genomic_DNA"/>
</dbReference>
<gene>
    <name evidence="9" type="ORF">RM574_28775</name>
</gene>
<feature type="region of interest" description="Disordered" evidence="7">
    <location>
        <begin position="289"/>
        <end position="328"/>
    </location>
</feature>
<evidence type="ECO:0000256" key="4">
    <source>
        <dbReference type="ARBA" id="ARBA00022801"/>
    </source>
</evidence>
<organism evidence="9 10">
    <name type="scientific">Streptomyces evansiae</name>
    <dbReference type="NCBI Taxonomy" id="3075535"/>
    <lineage>
        <taxon>Bacteria</taxon>
        <taxon>Bacillati</taxon>
        <taxon>Actinomycetota</taxon>
        <taxon>Actinomycetes</taxon>
        <taxon>Kitasatosporales</taxon>
        <taxon>Streptomycetaceae</taxon>
        <taxon>Streptomyces</taxon>
    </lineage>
</organism>
<keyword evidence="4 9" id="KW-0378">Hydrolase</keyword>
<evidence type="ECO:0000256" key="7">
    <source>
        <dbReference type="SAM" id="MobiDB-lite"/>
    </source>
</evidence>
<dbReference type="InterPro" id="IPR039121">
    <property type="entry name" value="NUDT19"/>
</dbReference>
<dbReference type="InterPro" id="IPR000086">
    <property type="entry name" value="NUDIX_hydrolase_dom"/>
</dbReference>
<dbReference type="AlphaFoldDB" id="A0ABD5EGZ7"/>
<dbReference type="Proteomes" id="UP001183607">
    <property type="component" value="Unassembled WGS sequence"/>
</dbReference>
<evidence type="ECO:0000256" key="6">
    <source>
        <dbReference type="ARBA" id="ARBA00023211"/>
    </source>
</evidence>
<protein>
    <submittedName>
        <fullName evidence="9">NUDIX hydrolase</fullName>
    </submittedName>
</protein>